<gene>
    <name evidence="1" type="ORF">MONBRDRAFT_10848</name>
</gene>
<dbReference type="KEGG" id="mbr:MONBRDRAFT_10848"/>
<dbReference type="InParanoid" id="A9V7F0"/>
<dbReference type="RefSeq" id="XP_001748687.1">
    <property type="nucleotide sequence ID" value="XM_001748635.1"/>
</dbReference>
<dbReference type="AlphaFoldDB" id="A9V7F0"/>
<evidence type="ECO:0000313" key="2">
    <source>
        <dbReference type="Proteomes" id="UP000001357"/>
    </source>
</evidence>
<organism evidence="1 2">
    <name type="scientific">Monosiga brevicollis</name>
    <name type="common">Choanoflagellate</name>
    <dbReference type="NCBI Taxonomy" id="81824"/>
    <lineage>
        <taxon>Eukaryota</taxon>
        <taxon>Choanoflagellata</taxon>
        <taxon>Craspedida</taxon>
        <taxon>Salpingoecidae</taxon>
        <taxon>Monosiga</taxon>
    </lineage>
</organism>
<keyword evidence="2" id="KW-1185">Reference proteome</keyword>
<name>A9V7F0_MONBE</name>
<accession>A9V7F0</accession>
<dbReference type="GeneID" id="5893945"/>
<protein>
    <submittedName>
        <fullName evidence="1">Uncharacterized protein</fullName>
    </submittedName>
</protein>
<dbReference type="Proteomes" id="UP000001357">
    <property type="component" value="Unassembled WGS sequence"/>
</dbReference>
<proteinExistence type="predicted"/>
<evidence type="ECO:0000313" key="1">
    <source>
        <dbReference type="EMBL" id="EDQ86574.1"/>
    </source>
</evidence>
<sequence length="273" mass="31265">MAEDDNLQLELVKDVLANQEQLPITITTLEIEDDEGPQQVLISEGFGVLDKYFKALNFKYTLPEEAVTQWSYLSDSQKKVFFTLNKEGKHQMVCWLNATFSKDEMTTRAKLNAINTFCNAKQHQEGMLFVQEKRAKVYYFEGTGKRLGALTNAANELTKMQVNLTHLFENQHAKCLTLNWFMSALTFIKQHDSLHFAQSMAQLSHEIAQVVGPEQDSGVALKKLCSEVSAIARGIEETIDPYLKYIEMYREYHQLLEEIDIAWKKCGSPYKSS</sequence>
<dbReference type="EMBL" id="CH991565">
    <property type="protein sequence ID" value="EDQ86574.1"/>
    <property type="molecule type" value="Genomic_DNA"/>
</dbReference>
<reference evidence="1 2" key="1">
    <citation type="journal article" date="2008" name="Nature">
        <title>The genome of the choanoflagellate Monosiga brevicollis and the origin of metazoans.</title>
        <authorList>
            <consortium name="JGI Sequencing"/>
            <person name="King N."/>
            <person name="Westbrook M.J."/>
            <person name="Young S.L."/>
            <person name="Kuo A."/>
            <person name="Abedin M."/>
            <person name="Chapman J."/>
            <person name="Fairclough S."/>
            <person name="Hellsten U."/>
            <person name="Isogai Y."/>
            <person name="Letunic I."/>
            <person name="Marr M."/>
            <person name="Pincus D."/>
            <person name="Putnam N."/>
            <person name="Rokas A."/>
            <person name="Wright K.J."/>
            <person name="Zuzow R."/>
            <person name="Dirks W."/>
            <person name="Good M."/>
            <person name="Goodstein D."/>
            <person name="Lemons D."/>
            <person name="Li W."/>
            <person name="Lyons J.B."/>
            <person name="Morris A."/>
            <person name="Nichols S."/>
            <person name="Richter D.J."/>
            <person name="Salamov A."/>
            <person name="Bork P."/>
            <person name="Lim W.A."/>
            <person name="Manning G."/>
            <person name="Miller W.T."/>
            <person name="McGinnis W."/>
            <person name="Shapiro H."/>
            <person name="Tjian R."/>
            <person name="Grigoriev I.V."/>
            <person name="Rokhsar D."/>
        </authorList>
    </citation>
    <scope>NUCLEOTIDE SEQUENCE [LARGE SCALE GENOMIC DNA]</scope>
    <source>
        <strain evidence="2">MX1 / ATCC 50154</strain>
    </source>
</reference>